<proteinExistence type="predicted"/>
<protein>
    <submittedName>
        <fullName evidence="2">Uncharacterized protein</fullName>
    </submittedName>
</protein>
<organism evidence="2 4">
    <name type="scientific">Terriglobus roseus (strain DSM 18391 / NRRL B-41598 / KBS 63)</name>
    <dbReference type="NCBI Taxonomy" id="926566"/>
    <lineage>
        <taxon>Bacteria</taxon>
        <taxon>Pseudomonadati</taxon>
        <taxon>Acidobacteriota</taxon>
        <taxon>Terriglobia</taxon>
        <taxon>Terriglobales</taxon>
        <taxon>Acidobacteriaceae</taxon>
        <taxon>Terriglobus</taxon>
    </lineage>
</organism>
<name>I3ZGX6_TERRK</name>
<reference evidence="2 4" key="1">
    <citation type="submission" date="2012-06" db="EMBL/GenBank/DDBJ databases">
        <title>Complete genome of Terriglobus roseus DSM 18391.</title>
        <authorList>
            <consortium name="US DOE Joint Genome Institute (JGI-PGF)"/>
            <person name="Lucas S."/>
            <person name="Copeland A."/>
            <person name="Lapidus A."/>
            <person name="Glavina del Rio T."/>
            <person name="Dalin E."/>
            <person name="Tice H."/>
            <person name="Bruce D."/>
            <person name="Goodwin L."/>
            <person name="Pitluck S."/>
            <person name="Peters L."/>
            <person name="Mikhailova N."/>
            <person name="Munk A.C.C."/>
            <person name="Kyrpides N."/>
            <person name="Mavromatis K."/>
            <person name="Ivanova N."/>
            <person name="Brettin T."/>
            <person name="Detter J.C."/>
            <person name="Han C."/>
            <person name="Larimer F."/>
            <person name="Land M."/>
            <person name="Hauser L."/>
            <person name="Markowitz V."/>
            <person name="Cheng J.-F."/>
            <person name="Hugenholtz P."/>
            <person name="Woyke T."/>
            <person name="Wu D."/>
            <person name="Brambilla E."/>
            <person name="Klenk H.-P."/>
            <person name="Eisen J.A."/>
        </authorList>
    </citation>
    <scope>NUCLEOTIDE SEQUENCE [LARGE SCALE GENOMIC DNA]</scope>
    <source>
        <strain evidence="2">DSM 18391</strain>
        <strain evidence="4">DSM 18391 / NRRL B-41598 / KBS 63</strain>
    </source>
</reference>
<dbReference type="EMBL" id="CP003379">
    <property type="protein sequence ID" value="AFL88494.1"/>
    <property type="molecule type" value="Genomic_DNA"/>
</dbReference>
<accession>I3ZGX6</accession>
<evidence type="ECO:0000313" key="2">
    <source>
        <dbReference type="EMBL" id="AFL88494.1"/>
    </source>
</evidence>
<dbReference type="AlphaFoldDB" id="I3ZGX6"/>
<evidence type="ECO:0000256" key="1">
    <source>
        <dbReference type="SAM" id="MobiDB-lite"/>
    </source>
</evidence>
<dbReference type="EMBL" id="CP003379">
    <property type="protein sequence ID" value="AFL88835.1"/>
    <property type="molecule type" value="Genomic_DNA"/>
</dbReference>
<feature type="region of interest" description="Disordered" evidence="1">
    <location>
        <begin position="28"/>
        <end position="55"/>
    </location>
</feature>
<feature type="compositionally biased region" description="Polar residues" evidence="1">
    <location>
        <begin position="28"/>
        <end position="41"/>
    </location>
</feature>
<dbReference type="HOGENOM" id="CLU_2811004_0_0_0"/>
<sequence length="67" mass="7362">MKHAQHGSGQQEMKMFRERYDSEACPLGQSQLLTGNNNMQDGSGERPAQVSATECSRAYGSEEVIKA</sequence>
<evidence type="ECO:0000313" key="3">
    <source>
        <dbReference type="EMBL" id="AFL88835.1"/>
    </source>
</evidence>
<dbReference type="Proteomes" id="UP000006056">
    <property type="component" value="Chromosome"/>
</dbReference>
<keyword evidence="4" id="KW-1185">Reference proteome</keyword>
<dbReference type="KEGG" id="trs:Terro_2594"/>
<evidence type="ECO:0000313" key="4">
    <source>
        <dbReference type="Proteomes" id="UP000006056"/>
    </source>
</evidence>
<dbReference type="KEGG" id="trs:Terro_2230"/>
<dbReference type="STRING" id="926566.Terro_2230"/>
<gene>
    <name evidence="2" type="ordered locus">Terro_2230</name>
    <name evidence="3" type="ordered locus">Terro_2594</name>
</gene>